<proteinExistence type="predicted"/>
<dbReference type="KEGG" id="dya:Dyak_GE20714"/>
<organism evidence="2 3">
    <name type="scientific">Drosophila yakuba</name>
    <name type="common">Fruit fly</name>
    <dbReference type="NCBI Taxonomy" id="7245"/>
    <lineage>
        <taxon>Eukaryota</taxon>
        <taxon>Metazoa</taxon>
        <taxon>Ecdysozoa</taxon>
        <taxon>Arthropoda</taxon>
        <taxon>Hexapoda</taxon>
        <taxon>Insecta</taxon>
        <taxon>Pterygota</taxon>
        <taxon>Neoptera</taxon>
        <taxon>Endopterygota</taxon>
        <taxon>Diptera</taxon>
        <taxon>Brachycera</taxon>
        <taxon>Muscomorpha</taxon>
        <taxon>Ephydroidea</taxon>
        <taxon>Drosophilidae</taxon>
        <taxon>Drosophila</taxon>
        <taxon>Sophophora</taxon>
    </lineage>
</organism>
<gene>
    <name evidence="2" type="primary">Dyak\GE20714</name>
    <name evidence="2" type="synonym">dyak_GLEANR_454</name>
    <name evidence="2" type="synonym">GE20714</name>
    <name evidence="2" type="ORF">Dyak_GE20714</name>
</gene>
<dbReference type="Proteomes" id="UP000002282">
    <property type="component" value="Chromosome 2L"/>
</dbReference>
<keyword evidence="3" id="KW-1185">Reference proteome</keyword>
<protein>
    <submittedName>
        <fullName evidence="2">Uncharacterized protein, isoform B</fullName>
    </submittedName>
</protein>
<evidence type="ECO:0000256" key="1">
    <source>
        <dbReference type="SAM" id="Coils"/>
    </source>
</evidence>
<evidence type="ECO:0000313" key="2">
    <source>
        <dbReference type="EMBL" id="KRJ98716.1"/>
    </source>
</evidence>
<dbReference type="AlphaFoldDB" id="A0A0R1DN93"/>
<reference evidence="2 3" key="1">
    <citation type="journal article" date="2007" name="Nature">
        <title>Evolution of genes and genomes on the Drosophila phylogeny.</title>
        <authorList>
            <consortium name="Drosophila 12 Genomes Consortium"/>
            <person name="Clark A.G."/>
            <person name="Eisen M.B."/>
            <person name="Smith D.R."/>
            <person name="Bergman C.M."/>
            <person name="Oliver B."/>
            <person name="Markow T.A."/>
            <person name="Kaufman T.C."/>
            <person name="Kellis M."/>
            <person name="Gelbart W."/>
            <person name="Iyer V.N."/>
            <person name="Pollard D.A."/>
            <person name="Sackton T.B."/>
            <person name="Larracuente A.M."/>
            <person name="Singh N.D."/>
            <person name="Abad J.P."/>
            <person name="Abt D.N."/>
            <person name="Adryan B."/>
            <person name="Aguade M."/>
            <person name="Akashi H."/>
            <person name="Anderson W.W."/>
            <person name="Aquadro C.F."/>
            <person name="Ardell D.H."/>
            <person name="Arguello R."/>
            <person name="Artieri C.G."/>
            <person name="Barbash D.A."/>
            <person name="Barker D."/>
            <person name="Barsanti P."/>
            <person name="Batterham P."/>
            <person name="Batzoglou S."/>
            <person name="Begun D."/>
            <person name="Bhutkar A."/>
            <person name="Blanco E."/>
            <person name="Bosak S.A."/>
            <person name="Bradley R.K."/>
            <person name="Brand A.D."/>
            <person name="Brent M.R."/>
            <person name="Brooks A.N."/>
            <person name="Brown R.H."/>
            <person name="Butlin R.K."/>
            <person name="Caggese C."/>
            <person name="Calvi B.R."/>
            <person name="Bernardo de Carvalho A."/>
            <person name="Caspi A."/>
            <person name="Castrezana S."/>
            <person name="Celniker S.E."/>
            <person name="Chang J.L."/>
            <person name="Chapple C."/>
            <person name="Chatterji S."/>
            <person name="Chinwalla A."/>
            <person name="Civetta A."/>
            <person name="Clifton S.W."/>
            <person name="Comeron J.M."/>
            <person name="Costello J.C."/>
            <person name="Coyne J.A."/>
            <person name="Daub J."/>
            <person name="David R.G."/>
            <person name="Delcher A.L."/>
            <person name="Delehaunty K."/>
            <person name="Do C.B."/>
            <person name="Ebling H."/>
            <person name="Edwards K."/>
            <person name="Eickbush T."/>
            <person name="Evans J.D."/>
            <person name="Filipski A."/>
            <person name="Findeiss S."/>
            <person name="Freyhult E."/>
            <person name="Fulton L."/>
            <person name="Fulton R."/>
            <person name="Garcia A.C."/>
            <person name="Gardiner A."/>
            <person name="Garfield D.A."/>
            <person name="Garvin B.E."/>
            <person name="Gibson G."/>
            <person name="Gilbert D."/>
            <person name="Gnerre S."/>
            <person name="Godfrey J."/>
            <person name="Good R."/>
            <person name="Gotea V."/>
            <person name="Gravely B."/>
            <person name="Greenberg A.J."/>
            <person name="Griffiths-Jones S."/>
            <person name="Gross S."/>
            <person name="Guigo R."/>
            <person name="Gustafson E.A."/>
            <person name="Haerty W."/>
            <person name="Hahn M.W."/>
            <person name="Halligan D.L."/>
            <person name="Halpern A.L."/>
            <person name="Halter G.M."/>
            <person name="Han M.V."/>
            <person name="Heger A."/>
            <person name="Hillier L."/>
            <person name="Hinrichs A.S."/>
            <person name="Holmes I."/>
            <person name="Hoskins R.A."/>
            <person name="Hubisz M.J."/>
            <person name="Hultmark D."/>
            <person name="Huntley M.A."/>
            <person name="Jaffe D.B."/>
            <person name="Jagadeeshan S."/>
            <person name="Jeck W.R."/>
            <person name="Johnson J."/>
            <person name="Jones C.D."/>
            <person name="Jordan W.C."/>
            <person name="Karpen G.H."/>
            <person name="Kataoka E."/>
            <person name="Keightley P.D."/>
            <person name="Kheradpour P."/>
            <person name="Kirkness E.F."/>
            <person name="Koerich L.B."/>
            <person name="Kristiansen K."/>
            <person name="Kudrna D."/>
            <person name="Kulathinal R.J."/>
            <person name="Kumar S."/>
            <person name="Kwok R."/>
            <person name="Lander E."/>
            <person name="Langley C.H."/>
            <person name="Lapoint R."/>
            <person name="Lazzaro B.P."/>
            <person name="Lee S.J."/>
            <person name="Levesque L."/>
            <person name="Li R."/>
            <person name="Lin C.F."/>
            <person name="Lin M.F."/>
            <person name="Lindblad-Toh K."/>
            <person name="Llopart A."/>
            <person name="Long M."/>
            <person name="Low L."/>
            <person name="Lozovsky E."/>
            <person name="Lu J."/>
            <person name="Luo M."/>
            <person name="Machado C.A."/>
            <person name="Makalowski W."/>
            <person name="Marzo M."/>
            <person name="Matsuda M."/>
            <person name="Matzkin L."/>
            <person name="McAllister B."/>
            <person name="McBride C.S."/>
            <person name="McKernan B."/>
            <person name="McKernan K."/>
            <person name="Mendez-Lago M."/>
            <person name="Minx P."/>
            <person name="Mollenhauer M.U."/>
            <person name="Montooth K."/>
            <person name="Mount S.M."/>
            <person name="Mu X."/>
            <person name="Myers E."/>
            <person name="Negre B."/>
            <person name="Newfeld S."/>
            <person name="Nielsen R."/>
            <person name="Noor M.A."/>
            <person name="O'Grady P."/>
            <person name="Pachter L."/>
            <person name="Papaceit M."/>
            <person name="Parisi M.J."/>
            <person name="Parisi M."/>
            <person name="Parts L."/>
            <person name="Pedersen J.S."/>
            <person name="Pesole G."/>
            <person name="Phillippy A.M."/>
            <person name="Ponting C.P."/>
            <person name="Pop M."/>
            <person name="Porcelli D."/>
            <person name="Powell J.R."/>
            <person name="Prohaska S."/>
            <person name="Pruitt K."/>
            <person name="Puig M."/>
            <person name="Quesneville H."/>
            <person name="Ram K.R."/>
            <person name="Rand D."/>
            <person name="Rasmussen M.D."/>
            <person name="Reed L.K."/>
            <person name="Reenan R."/>
            <person name="Reily A."/>
            <person name="Remington K.A."/>
            <person name="Rieger T.T."/>
            <person name="Ritchie M.G."/>
            <person name="Robin C."/>
            <person name="Rogers Y.H."/>
            <person name="Rohde C."/>
            <person name="Rozas J."/>
            <person name="Rubenfield M.J."/>
            <person name="Ruiz A."/>
            <person name="Russo S."/>
            <person name="Salzberg S.L."/>
            <person name="Sanchez-Gracia A."/>
            <person name="Saranga D.J."/>
            <person name="Sato H."/>
            <person name="Schaeffer S.W."/>
            <person name="Schatz M.C."/>
            <person name="Schlenke T."/>
            <person name="Schwartz R."/>
            <person name="Segarra C."/>
            <person name="Singh R.S."/>
            <person name="Sirot L."/>
            <person name="Sirota M."/>
            <person name="Sisneros N.B."/>
            <person name="Smith C.D."/>
            <person name="Smith T.F."/>
            <person name="Spieth J."/>
            <person name="Stage D.E."/>
            <person name="Stark A."/>
            <person name="Stephan W."/>
            <person name="Strausberg R.L."/>
            <person name="Strempel S."/>
            <person name="Sturgill D."/>
            <person name="Sutton G."/>
            <person name="Sutton G.G."/>
            <person name="Tao W."/>
            <person name="Teichmann S."/>
            <person name="Tobari Y.N."/>
            <person name="Tomimura Y."/>
            <person name="Tsolas J.M."/>
            <person name="Valente V.L."/>
            <person name="Venter E."/>
            <person name="Venter J.C."/>
            <person name="Vicario S."/>
            <person name="Vieira F.G."/>
            <person name="Vilella A.J."/>
            <person name="Villasante A."/>
            <person name="Walenz B."/>
            <person name="Wang J."/>
            <person name="Wasserman M."/>
            <person name="Watts T."/>
            <person name="Wilson D."/>
            <person name="Wilson R.K."/>
            <person name="Wing R.A."/>
            <person name="Wolfner M.F."/>
            <person name="Wong A."/>
            <person name="Wong G.K."/>
            <person name="Wu C.I."/>
            <person name="Wu G."/>
            <person name="Yamamoto D."/>
            <person name="Yang H.P."/>
            <person name="Yang S.P."/>
            <person name="Yorke J.A."/>
            <person name="Yoshida K."/>
            <person name="Zdobnov E."/>
            <person name="Zhang P."/>
            <person name="Zhang Y."/>
            <person name="Zimin A.V."/>
            <person name="Baldwin J."/>
            <person name="Abdouelleil A."/>
            <person name="Abdulkadir J."/>
            <person name="Abebe A."/>
            <person name="Abera B."/>
            <person name="Abreu J."/>
            <person name="Acer S.C."/>
            <person name="Aftuck L."/>
            <person name="Alexander A."/>
            <person name="An P."/>
            <person name="Anderson E."/>
            <person name="Anderson S."/>
            <person name="Arachi H."/>
            <person name="Azer M."/>
            <person name="Bachantsang P."/>
            <person name="Barry A."/>
            <person name="Bayul T."/>
            <person name="Berlin A."/>
            <person name="Bessette D."/>
            <person name="Bloom T."/>
            <person name="Blye J."/>
            <person name="Boguslavskiy L."/>
            <person name="Bonnet C."/>
            <person name="Boukhgalter B."/>
            <person name="Bourzgui I."/>
            <person name="Brown A."/>
            <person name="Cahill P."/>
            <person name="Channer S."/>
            <person name="Cheshatsang Y."/>
            <person name="Chuda L."/>
            <person name="Citroen M."/>
            <person name="Collymore A."/>
            <person name="Cooke P."/>
            <person name="Costello M."/>
            <person name="D'Aco K."/>
            <person name="Daza R."/>
            <person name="De Haan G."/>
            <person name="DeGray S."/>
            <person name="DeMaso C."/>
            <person name="Dhargay N."/>
            <person name="Dooley K."/>
            <person name="Dooley E."/>
            <person name="Doricent M."/>
            <person name="Dorje P."/>
            <person name="Dorjee K."/>
            <person name="Dupes A."/>
            <person name="Elong R."/>
            <person name="Falk J."/>
            <person name="Farina A."/>
            <person name="Faro S."/>
            <person name="Ferguson D."/>
            <person name="Fisher S."/>
            <person name="Foley C.D."/>
            <person name="Franke A."/>
            <person name="Friedrich D."/>
            <person name="Gadbois L."/>
            <person name="Gearin G."/>
            <person name="Gearin C.R."/>
            <person name="Giannoukos G."/>
            <person name="Goode T."/>
            <person name="Graham J."/>
            <person name="Grandbois E."/>
            <person name="Grewal S."/>
            <person name="Gyaltsen K."/>
            <person name="Hafez N."/>
            <person name="Hagos B."/>
            <person name="Hall J."/>
            <person name="Henson C."/>
            <person name="Hollinger A."/>
            <person name="Honan T."/>
            <person name="Huard M.D."/>
            <person name="Hughes L."/>
            <person name="Hurhula B."/>
            <person name="Husby M.E."/>
            <person name="Kamat A."/>
            <person name="Kanga B."/>
            <person name="Kashin S."/>
            <person name="Khazanovich D."/>
            <person name="Kisner P."/>
            <person name="Lance K."/>
            <person name="Lara M."/>
            <person name="Lee W."/>
            <person name="Lennon N."/>
            <person name="Letendre F."/>
            <person name="LeVine R."/>
            <person name="Lipovsky A."/>
            <person name="Liu X."/>
            <person name="Liu J."/>
            <person name="Liu S."/>
            <person name="Lokyitsang T."/>
            <person name="Lokyitsang Y."/>
            <person name="Lubonja R."/>
            <person name="Lui A."/>
            <person name="MacDonald P."/>
            <person name="Magnisalis V."/>
            <person name="Maru K."/>
            <person name="Matthews C."/>
            <person name="McCusker W."/>
            <person name="McDonough S."/>
            <person name="Mehta T."/>
            <person name="Meldrim J."/>
            <person name="Meneus L."/>
            <person name="Mihai O."/>
            <person name="Mihalev A."/>
            <person name="Mihova T."/>
            <person name="Mittelman R."/>
            <person name="Mlenga V."/>
            <person name="Montmayeur A."/>
            <person name="Mulrain L."/>
            <person name="Navidi A."/>
            <person name="Naylor J."/>
            <person name="Negash T."/>
            <person name="Nguyen T."/>
            <person name="Nguyen N."/>
            <person name="Nicol R."/>
            <person name="Norbu C."/>
            <person name="Norbu N."/>
            <person name="Novod N."/>
            <person name="O'Neill B."/>
            <person name="Osman S."/>
            <person name="Markiewicz E."/>
            <person name="Oyono O.L."/>
            <person name="Patti C."/>
            <person name="Phunkhang P."/>
            <person name="Pierre F."/>
            <person name="Priest M."/>
            <person name="Raghuraman S."/>
            <person name="Rege F."/>
            <person name="Reyes R."/>
            <person name="Rise C."/>
            <person name="Rogov P."/>
            <person name="Ross K."/>
            <person name="Ryan E."/>
            <person name="Settipalli S."/>
            <person name="Shea T."/>
            <person name="Sherpa N."/>
            <person name="Shi L."/>
            <person name="Shih D."/>
            <person name="Sparrow T."/>
            <person name="Spaulding J."/>
            <person name="Stalker J."/>
            <person name="Stange-Thomann N."/>
            <person name="Stavropoulos S."/>
            <person name="Stone C."/>
            <person name="Strader C."/>
            <person name="Tesfaye S."/>
            <person name="Thomson T."/>
            <person name="Thoulutsang Y."/>
            <person name="Thoulutsang D."/>
            <person name="Topham K."/>
            <person name="Topping I."/>
            <person name="Tsamla T."/>
            <person name="Vassiliev H."/>
            <person name="Vo A."/>
            <person name="Wangchuk T."/>
            <person name="Wangdi T."/>
            <person name="Weiand M."/>
            <person name="Wilkinson J."/>
            <person name="Wilson A."/>
            <person name="Yadav S."/>
            <person name="Young G."/>
            <person name="Yu Q."/>
            <person name="Zembek L."/>
            <person name="Zhong D."/>
            <person name="Zimmer A."/>
            <person name="Zwirko Z."/>
            <person name="Jaffe D.B."/>
            <person name="Alvarez P."/>
            <person name="Brockman W."/>
            <person name="Butler J."/>
            <person name="Chin C."/>
            <person name="Gnerre S."/>
            <person name="Grabherr M."/>
            <person name="Kleber M."/>
            <person name="Mauceli E."/>
            <person name="MacCallum I."/>
        </authorList>
    </citation>
    <scope>NUCLEOTIDE SEQUENCE [LARGE SCALE GENOMIC DNA]</scope>
    <source>
        <strain evidence="3">Tai18E2 / Tucson 14021-0261.01</strain>
    </source>
</reference>
<evidence type="ECO:0000313" key="3">
    <source>
        <dbReference type="Proteomes" id="UP000002282"/>
    </source>
</evidence>
<dbReference type="EMBL" id="CM000157">
    <property type="protein sequence ID" value="KRJ98716.1"/>
    <property type="molecule type" value="Genomic_DNA"/>
</dbReference>
<keyword evidence="1" id="KW-0175">Coiled coil</keyword>
<name>A0A0R1DN93_DROYA</name>
<accession>A0A0R1DN93</accession>
<reference evidence="2 3" key="2">
    <citation type="journal article" date="2007" name="PLoS Biol.">
        <title>Principles of genome evolution in the Drosophila melanogaster species group.</title>
        <authorList>
            <person name="Ranz J.M."/>
            <person name="Maurin D."/>
            <person name="Chan Y.S."/>
            <person name="von Grotthuss M."/>
            <person name="Hillier L.W."/>
            <person name="Roote J."/>
            <person name="Ashburner M."/>
            <person name="Bergman C.M."/>
        </authorList>
    </citation>
    <scope>NUCLEOTIDE SEQUENCE [LARGE SCALE GENOMIC DNA]</scope>
    <source>
        <strain evidence="3">Tai18E2 / Tucson 14021-0261.01</strain>
    </source>
</reference>
<feature type="coiled-coil region" evidence="1">
    <location>
        <begin position="102"/>
        <end position="136"/>
    </location>
</feature>
<sequence length="307" mass="35747">MLKCISTTIITSKHHKNTRISNMENKTVGGRIWNVSPRLGRLEHVEVETEDLSGRSIFHLCVNVLWIILCFYVLSKLTHLVEQFIGQRLLRQKQWCDVHTIKTDWEQTLQLYEEDKRQLDAQVRELRERNLSMERLMVDLRDYNIHLISENFMRSVMQEQKTRPAQPNIYITNSHFHLIRQMFLNESQINLDVHNAGEKGASAESKNVWLQYLRMRKCYMGPIADPKLIDPSTTDQILPIVMTTEQLAELQAHLMVGVAKQAASLEHPHLVRLDDSIYTILLLCTSHQVESNCLATPINTWSNMYDA</sequence>
<dbReference type="OrthoDB" id="7843724at2759"/>